<accession>A0AA88XPT1</accession>
<dbReference type="GO" id="GO:0016787">
    <property type="term" value="F:hydrolase activity"/>
    <property type="evidence" value="ECO:0007669"/>
    <property type="project" value="UniProtKB-KW"/>
</dbReference>
<dbReference type="GO" id="GO:0043139">
    <property type="term" value="F:5'-3' DNA helicase activity"/>
    <property type="evidence" value="ECO:0007669"/>
    <property type="project" value="UniProtKB-EC"/>
</dbReference>
<dbReference type="GO" id="GO:0006310">
    <property type="term" value="P:DNA recombination"/>
    <property type="evidence" value="ECO:0007669"/>
    <property type="project" value="UniProtKB-KW"/>
</dbReference>
<evidence type="ECO:0000313" key="4">
    <source>
        <dbReference type="Proteomes" id="UP001186944"/>
    </source>
</evidence>
<keyword evidence="1" id="KW-0547">Nucleotide-binding</keyword>
<dbReference type="InterPro" id="IPR010285">
    <property type="entry name" value="DNA_helicase_pif1-like_DEAD"/>
</dbReference>
<dbReference type="Gene3D" id="2.30.30.940">
    <property type="match status" value="1"/>
</dbReference>
<dbReference type="GO" id="GO:0005524">
    <property type="term" value="F:ATP binding"/>
    <property type="evidence" value="ECO:0007669"/>
    <property type="project" value="UniProtKB-KW"/>
</dbReference>
<feature type="domain" description="DNA helicase Pif1-like DEAD-box helicase" evidence="2">
    <location>
        <begin position="39"/>
        <end position="133"/>
    </location>
</feature>
<keyword evidence="1" id="KW-0233">DNA recombination</keyword>
<reference evidence="3" key="1">
    <citation type="submission" date="2019-08" db="EMBL/GenBank/DDBJ databases">
        <title>The improved chromosome-level genome for the pearl oyster Pinctada fucata martensii using PacBio sequencing and Hi-C.</title>
        <authorList>
            <person name="Zheng Z."/>
        </authorList>
    </citation>
    <scope>NUCLEOTIDE SEQUENCE</scope>
    <source>
        <strain evidence="3">ZZ-2019</strain>
        <tissue evidence="3">Adductor muscle</tissue>
    </source>
</reference>
<comment type="caution">
    <text evidence="3">The sequence shown here is derived from an EMBL/GenBank/DDBJ whole genome shotgun (WGS) entry which is preliminary data.</text>
</comment>
<organism evidence="3 4">
    <name type="scientific">Pinctada imbricata</name>
    <name type="common">Atlantic pearl-oyster</name>
    <name type="synonym">Pinctada martensii</name>
    <dbReference type="NCBI Taxonomy" id="66713"/>
    <lineage>
        <taxon>Eukaryota</taxon>
        <taxon>Metazoa</taxon>
        <taxon>Spiralia</taxon>
        <taxon>Lophotrochozoa</taxon>
        <taxon>Mollusca</taxon>
        <taxon>Bivalvia</taxon>
        <taxon>Autobranchia</taxon>
        <taxon>Pteriomorphia</taxon>
        <taxon>Pterioida</taxon>
        <taxon>Pterioidea</taxon>
        <taxon>Pteriidae</taxon>
        <taxon>Pinctada</taxon>
    </lineage>
</organism>
<dbReference type="PANTHER" id="PTHR47642">
    <property type="entry name" value="ATP-DEPENDENT DNA HELICASE"/>
    <property type="match status" value="1"/>
</dbReference>
<evidence type="ECO:0000256" key="1">
    <source>
        <dbReference type="RuleBase" id="RU363044"/>
    </source>
</evidence>
<evidence type="ECO:0000259" key="2">
    <source>
        <dbReference type="Pfam" id="PF05970"/>
    </source>
</evidence>
<dbReference type="EC" id="5.6.2.3" evidence="1"/>
<gene>
    <name evidence="3" type="ORF">FSP39_000710</name>
</gene>
<keyword evidence="1" id="KW-0067">ATP-binding</keyword>
<keyword evidence="1" id="KW-0378">Hydrolase</keyword>
<dbReference type="PANTHER" id="PTHR47642:SF5">
    <property type="entry name" value="ATP-DEPENDENT DNA HELICASE"/>
    <property type="match status" value="1"/>
</dbReference>
<sequence length="497" mass="55549">MQLGDGAVTVHHWCGIGDGRYTPEFLSSNFMSDDIFQGARERIRKTDSLVIDVIGMASKKFFDMIELVCRLSKSSSNLFGGLQVIAAGDFKQLPPVPNYRYDDDGSYCFESLLFSDVFPHHINLKDALRQSEVALINAVHELCDGKPSTQTEAFLRSFDRDVQCQSVTRLFGTNFEVDYVNSLFLEENLGNEMIYLAVDTGDRHYLMKSGAPRKLILKVGAPVIATRNLPGICNGMQGVVAAIPDTGPVINFSGKLFTMTRVNFEFFDPKKSKVIASRSQYPVKLAYAMTIHRSQGMTINALEIDCHSIFQPGQLGVAVGRVTSSENLKIVNFSKNSATLKHPEKVYAFYFEESVEPKDDLSFCRKNYRIEFSIAEDDDDSDKGDGDSDNGTGCIIEADTKGDVYENTEDSDILICPYDCSQFLNENGNLSFLPVTMTENFISAVKLQSNILFTKLENFKSPSTSEEFNQFYGSLHMYLTSKEHLSTLETLKDSKKP</sequence>
<evidence type="ECO:0000313" key="3">
    <source>
        <dbReference type="EMBL" id="KAK3085252.1"/>
    </source>
</evidence>
<name>A0AA88XPT1_PINIB</name>
<comment type="catalytic activity">
    <reaction evidence="1">
        <text>ATP + H2O = ADP + phosphate + H(+)</text>
        <dbReference type="Rhea" id="RHEA:13065"/>
        <dbReference type="ChEBI" id="CHEBI:15377"/>
        <dbReference type="ChEBI" id="CHEBI:15378"/>
        <dbReference type="ChEBI" id="CHEBI:30616"/>
        <dbReference type="ChEBI" id="CHEBI:43474"/>
        <dbReference type="ChEBI" id="CHEBI:456216"/>
        <dbReference type="EC" id="5.6.2.3"/>
    </reaction>
</comment>
<dbReference type="Pfam" id="PF05970">
    <property type="entry name" value="PIF1"/>
    <property type="match status" value="1"/>
</dbReference>
<proteinExistence type="inferred from homology"/>
<keyword evidence="1" id="KW-0347">Helicase</keyword>
<dbReference type="AlphaFoldDB" id="A0AA88XPT1"/>
<dbReference type="GO" id="GO:0000723">
    <property type="term" value="P:telomere maintenance"/>
    <property type="evidence" value="ECO:0007669"/>
    <property type="project" value="InterPro"/>
</dbReference>
<dbReference type="InterPro" id="IPR051055">
    <property type="entry name" value="PIF1_helicase"/>
</dbReference>
<comment type="similarity">
    <text evidence="1">Belongs to the helicase family.</text>
</comment>
<comment type="cofactor">
    <cofactor evidence="1">
        <name>Mg(2+)</name>
        <dbReference type="ChEBI" id="CHEBI:18420"/>
    </cofactor>
</comment>
<keyword evidence="4" id="KW-1185">Reference proteome</keyword>
<keyword evidence="1" id="KW-0234">DNA repair</keyword>
<dbReference type="Proteomes" id="UP001186944">
    <property type="component" value="Unassembled WGS sequence"/>
</dbReference>
<dbReference type="SUPFAM" id="SSF52540">
    <property type="entry name" value="P-loop containing nucleoside triphosphate hydrolases"/>
    <property type="match status" value="1"/>
</dbReference>
<dbReference type="InterPro" id="IPR027417">
    <property type="entry name" value="P-loop_NTPase"/>
</dbReference>
<keyword evidence="1" id="KW-0227">DNA damage</keyword>
<dbReference type="CDD" id="cd18809">
    <property type="entry name" value="SF1_C_RecD"/>
    <property type="match status" value="1"/>
</dbReference>
<protein>
    <recommendedName>
        <fullName evidence="1">ATP-dependent DNA helicase</fullName>
        <ecNumber evidence="1">5.6.2.3</ecNumber>
    </recommendedName>
</protein>
<dbReference type="Gene3D" id="3.40.50.300">
    <property type="entry name" value="P-loop containing nucleotide triphosphate hydrolases"/>
    <property type="match status" value="2"/>
</dbReference>
<dbReference type="GO" id="GO:0006281">
    <property type="term" value="P:DNA repair"/>
    <property type="evidence" value="ECO:0007669"/>
    <property type="project" value="UniProtKB-KW"/>
</dbReference>
<dbReference type="EMBL" id="VSWD01000012">
    <property type="protein sequence ID" value="KAK3085252.1"/>
    <property type="molecule type" value="Genomic_DNA"/>
</dbReference>